<dbReference type="EMBL" id="GBRH01242536">
    <property type="protein sequence ID" value="JAD55359.1"/>
    <property type="molecule type" value="Transcribed_RNA"/>
</dbReference>
<reference evidence="1" key="1">
    <citation type="submission" date="2014-09" db="EMBL/GenBank/DDBJ databases">
        <authorList>
            <person name="Magalhaes I.L.F."/>
            <person name="Oliveira U."/>
            <person name="Santos F.R."/>
            <person name="Vidigal T.H.D.A."/>
            <person name="Brescovit A.D."/>
            <person name="Santos A.J."/>
        </authorList>
    </citation>
    <scope>NUCLEOTIDE SEQUENCE</scope>
    <source>
        <tissue evidence="1">Shoot tissue taken approximately 20 cm above the soil surface</tissue>
    </source>
</reference>
<sequence length="42" mass="4987">MQTDEGYVQLPLRSPLGVMLQVLRPSAFKYELSFFRSQFCFR</sequence>
<dbReference type="AlphaFoldDB" id="A0A0A9AUD3"/>
<evidence type="ECO:0000313" key="1">
    <source>
        <dbReference type="EMBL" id="JAD55359.1"/>
    </source>
</evidence>
<organism evidence="1">
    <name type="scientific">Arundo donax</name>
    <name type="common">Giant reed</name>
    <name type="synonym">Donax arundinaceus</name>
    <dbReference type="NCBI Taxonomy" id="35708"/>
    <lineage>
        <taxon>Eukaryota</taxon>
        <taxon>Viridiplantae</taxon>
        <taxon>Streptophyta</taxon>
        <taxon>Embryophyta</taxon>
        <taxon>Tracheophyta</taxon>
        <taxon>Spermatophyta</taxon>
        <taxon>Magnoliopsida</taxon>
        <taxon>Liliopsida</taxon>
        <taxon>Poales</taxon>
        <taxon>Poaceae</taxon>
        <taxon>PACMAD clade</taxon>
        <taxon>Arundinoideae</taxon>
        <taxon>Arundineae</taxon>
        <taxon>Arundo</taxon>
    </lineage>
</organism>
<reference evidence="1" key="2">
    <citation type="journal article" date="2015" name="Data Brief">
        <title>Shoot transcriptome of the giant reed, Arundo donax.</title>
        <authorList>
            <person name="Barrero R.A."/>
            <person name="Guerrero F.D."/>
            <person name="Moolhuijzen P."/>
            <person name="Goolsby J.A."/>
            <person name="Tidwell J."/>
            <person name="Bellgard S.E."/>
            <person name="Bellgard M.I."/>
        </authorList>
    </citation>
    <scope>NUCLEOTIDE SEQUENCE</scope>
    <source>
        <tissue evidence="1">Shoot tissue taken approximately 20 cm above the soil surface</tissue>
    </source>
</reference>
<accession>A0A0A9AUD3</accession>
<proteinExistence type="predicted"/>
<protein>
    <submittedName>
        <fullName evidence="1">Uncharacterized protein</fullName>
    </submittedName>
</protein>
<name>A0A0A9AUD3_ARUDO</name>